<dbReference type="EMBL" id="AP019307">
    <property type="protein sequence ID" value="BBH16851.1"/>
    <property type="molecule type" value="Genomic_DNA"/>
</dbReference>
<gene>
    <name evidence="8" type="ORF">Back2_11380</name>
</gene>
<dbReference type="AlphaFoldDB" id="A0A3G9IT97"/>
<evidence type="ECO:0000256" key="6">
    <source>
        <dbReference type="ARBA" id="ARBA00038001"/>
    </source>
</evidence>
<evidence type="ECO:0000256" key="2">
    <source>
        <dbReference type="ARBA" id="ARBA00022723"/>
    </source>
</evidence>
<dbReference type="SUPFAM" id="SSF50022">
    <property type="entry name" value="ISP domain"/>
    <property type="match status" value="1"/>
</dbReference>
<name>A0A3G9IT97_9ACTN</name>
<dbReference type="GO" id="GO:0051537">
    <property type="term" value="F:2 iron, 2 sulfur cluster binding"/>
    <property type="evidence" value="ECO:0007669"/>
    <property type="project" value="UniProtKB-KW"/>
</dbReference>
<dbReference type="InterPro" id="IPR036922">
    <property type="entry name" value="Rieske_2Fe-2S_sf"/>
</dbReference>
<dbReference type="GO" id="GO:0046872">
    <property type="term" value="F:metal ion binding"/>
    <property type="evidence" value="ECO:0007669"/>
    <property type="project" value="UniProtKB-KW"/>
</dbReference>
<feature type="domain" description="Rieske" evidence="7">
    <location>
        <begin position="1"/>
        <end position="87"/>
    </location>
</feature>
<dbReference type="KEGG" id="nbe:Back2_11380"/>
<accession>A0A3G9IT97</accession>
<dbReference type="PROSITE" id="PS51296">
    <property type="entry name" value="RIESKE"/>
    <property type="match status" value="1"/>
</dbReference>
<dbReference type="PANTHER" id="PTHR21496">
    <property type="entry name" value="FERREDOXIN-RELATED"/>
    <property type="match status" value="1"/>
</dbReference>
<keyword evidence="1" id="KW-0001">2Fe-2S</keyword>
<evidence type="ECO:0000259" key="7">
    <source>
        <dbReference type="PROSITE" id="PS51296"/>
    </source>
</evidence>
<organism evidence="8 9">
    <name type="scientific">Nocardioides baekrokdamisoli</name>
    <dbReference type="NCBI Taxonomy" id="1804624"/>
    <lineage>
        <taxon>Bacteria</taxon>
        <taxon>Bacillati</taxon>
        <taxon>Actinomycetota</taxon>
        <taxon>Actinomycetes</taxon>
        <taxon>Propionibacteriales</taxon>
        <taxon>Nocardioidaceae</taxon>
        <taxon>Nocardioides</taxon>
    </lineage>
</organism>
<reference evidence="8 9" key="1">
    <citation type="submission" date="2018-11" db="EMBL/GenBank/DDBJ databases">
        <title>Complete genome sequence of Nocardioides baekrokdamisoli strain KCTC 39748.</title>
        <authorList>
            <person name="Kang S.W."/>
            <person name="Lee K.C."/>
            <person name="Kim K.K."/>
            <person name="Kim J.S."/>
            <person name="Kim D.S."/>
            <person name="Ko S.H."/>
            <person name="Yang S.H."/>
            <person name="Shin Y.K."/>
            <person name="Lee J.S."/>
        </authorList>
    </citation>
    <scope>NUCLEOTIDE SEQUENCE [LARGE SCALE GENOMIC DNA]</scope>
    <source>
        <strain evidence="8 9">KCTC 39748</strain>
    </source>
</reference>
<proteinExistence type="inferred from homology"/>
<keyword evidence="4" id="KW-0411">Iron-sulfur</keyword>
<dbReference type="PANTHER" id="PTHR21496:SF0">
    <property type="entry name" value="RIESKE DOMAIN-CONTAINING PROTEIN"/>
    <property type="match status" value="1"/>
</dbReference>
<keyword evidence="3" id="KW-0408">Iron</keyword>
<sequence>MADVHIPHPLPEGTVEGNGAYAVGNNGDHFAVTRRCRHLRADLANGSIDDDGCLVCPWHKAKYDTATGRMVRGPQEPFNKYPGLSWAFTQLTKVWPLGRANVVVDEG</sequence>
<comment type="similarity">
    <text evidence="6">Belongs to the bacterial ring-hydroxylating dioxygenase ferredoxin component family.</text>
</comment>
<dbReference type="Pfam" id="PF00355">
    <property type="entry name" value="Rieske"/>
    <property type="match status" value="1"/>
</dbReference>
<dbReference type="Gene3D" id="2.102.10.10">
    <property type="entry name" value="Rieske [2Fe-2S] iron-sulphur domain"/>
    <property type="match status" value="1"/>
</dbReference>
<evidence type="ECO:0000256" key="1">
    <source>
        <dbReference type="ARBA" id="ARBA00022714"/>
    </source>
</evidence>
<evidence type="ECO:0000256" key="5">
    <source>
        <dbReference type="ARBA" id="ARBA00034078"/>
    </source>
</evidence>
<evidence type="ECO:0000313" key="9">
    <source>
        <dbReference type="Proteomes" id="UP000271573"/>
    </source>
</evidence>
<dbReference type="GO" id="GO:0004497">
    <property type="term" value="F:monooxygenase activity"/>
    <property type="evidence" value="ECO:0007669"/>
    <property type="project" value="UniProtKB-ARBA"/>
</dbReference>
<keyword evidence="2" id="KW-0479">Metal-binding</keyword>
<protein>
    <recommendedName>
        <fullName evidence="7">Rieske domain-containing protein</fullName>
    </recommendedName>
</protein>
<dbReference type="OrthoDB" id="9795104at2"/>
<dbReference type="RefSeq" id="WP_125567554.1">
    <property type="nucleotide sequence ID" value="NZ_AP019307.1"/>
</dbReference>
<dbReference type="InterPro" id="IPR017941">
    <property type="entry name" value="Rieske_2Fe-2S"/>
</dbReference>
<keyword evidence="9" id="KW-1185">Reference proteome</keyword>
<evidence type="ECO:0000256" key="3">
    <source>
        <dbReference type="ARBA" id="ARBA00023004"/>
    </source>
</evidence>
<comment type="cofactor">
    <cofactor evidence="5">
        <name>[2Fe-2S] cluster</name>
        <dbReference type="ChEBI" id="CHEBI:190135"/>
    </cofactor>
</comment>
<dbReference type="CDD" id="cd03467">
    <property type="entry name" value="Rieske"/>
    <property type="match status" value="1"/>
</dbReference>
<evidence type="ECO:0000256" key="4">
    <source>
        <dbReference type="ARBA" id="ARBA00023014"/>
    </source>
</evidence>
<dbReference type="Proteomes" id="UP000271573">
    <property type="component" value="Chromosome"/>
</dbReference>
<dbReference type="GO" id="GO:0016705">
    <property type="term" value="F:oxidoreductase activity, acting on paired donors, with incorporation or reduction of molecular oxygen"/>
    <property type="evidence" value="ECO:0007669"/>
    <property type="project" value="UniProtKB-ARBA"/>
</dbReference>
<evidence type="ECO:0000313" key="8">
    <source>
        <dbReference type="EMBL" id="BBH16851.1"/>
    </source>
</evidence>